<reference evidence="2 3" key="1">
    <citation type="submission" date="2020-01" db="EMBL/GenBank/DDBJ databases">
        <title>Jiella pacifica sp. nov.</title>
        <authorList>
            <person name="Xue Z."/>
            <person name="Zhu S."/>
            <person name="Chen J."/>
            <person name="Yang J."/>
        </authorList>
    </citation>
    <scope>NUCLEOTIDE SEQUENCE [LARGE SCALE GENOMIC DNA]</scope>
    <source>
        <strain evidence="2 3">40Bstr34</strain>
    </source>
</reference>
<keyword evidence="3" id="KW-1185">Reference proteome</keyword>
<sequence>MPLLVVFLAILAGVATARSATAAELLMLERPGCPWCKRFNEEIGPAYAKTDEGRRAPLRRVDVTRPWPADLAAIARERLTPTFVLVEKGVEVGRLRGYPGDEFFWVLLADMLAKLPQTTTSGVSETQGQPR</sequence>
<feature type="signal peptide" evidence="1">
    <location>
        <begin position="1"/>
        <end position="22"/>
    </location>
</feature>
<protein>
    <submittedName>
        <fullName evidence="2">Transcriptional regulator</fullName>
    </submittedName>
</protein>
<dbReference type="AlphaFoldDB" id="A0A6N9T9A9"/>
<dbReference type="RefSeq" id="WP_163465588.1">
    <property type="nucleotide sequence ID" value="NZ_JAAAMG010000024.1"/>
</dbReference>
<feature type="chain" id="PRO_5026734317" evidence="1">
    <location>
        <begin position="23"/>
        <end position="131"/>
    </location>
</feature>
<organism evidence="2 3">
    <name type="scientific">Jiella pacifica</name>
    <dbReference type="NCBI Taxonomy" id="2696469"/>
    <lineage>
        <taxon>Bacteria</taxon>
        <taxon>Pseudomonadati</taxon>
        <taxon>Pseudomonadota</taxon>
        <taxon>Alphaproteobacteria</taxon>
        <taxon>Hyphomicrobiales</taxon>
        <taxon>Aurantimonadaceae</taxon>
        <taxon>Jiella</taxon>
    </lineage>
</organism>
<evidence type="ECO:0000313" key="3">
    <source>
        <dbReference type="Proteomes" id="UP000469011"/>
    </source>
</evidence>
<evidence type="ECO:0000256" key="1">
    <source>
        <dbReference type="SAM" id="SignalP"/>
    </source>
</evidence>
<comment type="caution">
    <text evidence="2">The sequence shown here is derived from an EMBL/GenBank/DDBJ whole genome shotgun (WGS) entry which is preliminary data.</text>
</comment>
<dbReference type="SUPFAM" id="SSF52833">
    <property type="entry name" value="Thioredoxin-like"/>
    <property type="match status" value="1"/>
</dbReference>
<accession>A0A6N9T9A9</accession>
<gene>
    <name evidence="2" type="ORF">GTK09_22195</name>
</gene>
<keyword evidence="1" id="KW-0732">Signal</keyword>
<name>A0A6N9T9A9_9HYPH</name>
<dbReference type="EMBL" id="JAAAMG010000024">
    <property type="protein sequence ID" value="NDW07132.1"/>
    <property type="molecule type" value="Genomic_DNA"/>
</dbReference>
<dbReference type="InterPro" id="IPR036249">
    <property type="entry name" value="Thioredoxin-like_sf"/>
</dbReference>
<dbReference type="Gene3D" id="3.40.30.10">
    <property type="entry name" value="Glutaredoxin"/>
    <property type="match status" value="1"/>
</dbReference>
<proteinExistence type="predicted"/>
<dbReference type="Proteomes" id="UP000469011">
    <property type="component" value="Unassembled WGS sequence"/>
</dbReference>
<evidence type="ECO:0000313" key="2">
    <source>
        <dbReference type="EMBL" id="NDW07132.1"/>
    </source>
</evidence>